<evidence type="ECO:0000256" key="11">
    <source>
        <dbReference type="ARBA" id="ARBA00022967"/>
    </source>
</evidence>
<keyword evidence="14" id="KW-0066">ATP synthesis</keyword>
<dbReference type="InterPro" id="IPR005714">
    <property type="entry name" value="ATPase_T3SS_FliI/YscN"/>
</dbReference>
<evidence type="ECO:0000256" key="16">
    <source>
        <dbReference type="ARBA" id="ARBA00034006"/>
    </source>
</evidence>
<evidence type="ECO:0000256" key="9">
    <source>
        <dbReference type="ARBA" id="ARBA00022840"/>
    </source>
</evidence>
<dbReference type="InterPro" id="IPR050053">
    <property type="entry name" value="ATPase_alpha/beta_chains"/>
</dbReference>
<keyword evidence="4" id="KW-0813">Transport</keyword>
<dbReference type="Gene3D" id="3.40.50.12240">
    <property type="match status" value="1"/>
</dbReference>
<sequence length="438" mass="46786">MSRTERIASTLPVSLAVRSPHQRGKLSRLIGLSLEVRGIRLALGDRILIDAQPRPVRAQVVGFRDDTSIVIPMDDASGLTPGAAVTLDGDAGSVHLGMGLLGRVVDAEAQPIDGLGPITDTHPESWLTPALNPLTRSPINQALDVGVKAINGCLTIGKGQRMGLFAGSGVGKSVLMGMMTRFTEAEIVVVGLIGERGREVREFVEDALGEQGLRKAVVVACPADASPLLRLRSAELATRIAEYFRDQGAHTLMLMDSLTRFAQAQREIGLASGEPPTTKGYPPSVFAKLPALVERAGNSDSAGSLTAIYTVLTEGDDQQDPIADAARAILDGHIVLDRKIAETGQYPAIDIAQSISRVMPKITTPEHASAAMRVKQWLGAYESRRDLIDVGAYQRGADTVVDQAIVKLPAIREFLAQPMNQGSDFEQTQQQLQTLVLG</sequence>
<comment type="similarity">
    <text evidence="15">Belongs to the ATPase alpha/beta chains family. T3SS ATPase subfamily.</text>
</comment>
<keyword evidence="6" id="KW-0547">Nucleotide-binding</keyword>
<dbReference type="PANTHER" id="PTHR15184">
    <property type="entry name" value="ATP SYNTHASE"/>
    <property type="match status" value="1"/>
</dbReference>
<dbReference type="Pfam" id="PF00006">
    <property type="entry name" value="ATP-synt_ab"/>
    <property type="match status" value="1"/>
</dbReference>
<evidence type="ECO:0000256" key="8">
    <source>
        <dbReference type="ARBA" id="ARBA00022795"/>
    </source>
</evidence>
<dbReference type="InterPro" id="IPR027417">
    <property type="entry name" value="P-loop_NTPase"/>
</dbReference>
<evidence type="ECO:0000313" key="18">
    <source>
        <dbReference type="EMBL" id="QGG80236.1"/>
    </source>
</evidence>
<keyword evidence="7" id="KW-0375">Hydrogen ion transport</keyword>
<protein>
    <recommendedName>
        <fullName evidence="3">Flagellum-specific ATP synthase</fullName>
        <ecNumber evidence="2">7.1.2.2</ecNumber>
    </recommendedName>
</protein>
<dbReference type="KEGG" id="llp:GH975_06450"/>
<dbReference type="CDD" id="cd01136">
    <property type="entry name" value="ATPase_flagellum-secretory_path_III"/>
    <property type="match status" value="1"/>
</dbReference>
<dbReference type="GO" id="GO:0046933">
    <property type="term" value="F:proton-transporting ATP synthase activity, rotational mechanism"/>
    <property type="evidence" value="ECO:0007669"/>
    <property type="project" value="TreeGrafter"/>
</dbReference>
<dbReference type="NCBIfam" id="TIGR01026">
    <property type="entry name" value="fliI_yscN"/>
    <property type="match status" value="1"/>
</dbReference>
<evidence type="ECO:0000256" key="12">
    <source>
        <dbReference type="ARBA" id="ARBA00023065"/>
    </source>
</evidence>
<evidence type="ECO:0000256" key="10">
    <source>
        <dbReference type="ARBA" id="ARBA00022927"/>
    </source>
</evidence>
<evidence type="ECO:0000259" key="17">
    <source>
        <dbReference type="SMART" id="SM00382"/>
    </source>
</evidence>
<dbReference type="Pfam" id="PF18269">
    <property type="entry name" value="T3SS_ATPase_C"/>
    <property type="match status" value="1"/>
</dbReference>
<comment type="subcellular location">
    <subcellularLocation>
        <location evidence="1">Cytoplasm</location>
    </subcellularLocation>
</comment>
<dbReference type="PROSITE" id="PS00152">
    <property type="entry name" value="ATPASE_ALPHA_BETA"/>
    <property type="match status" value="1"/>
</dbReference>
<keyword evidence="11" id="KW-1278">Translocase</keyword>
<proteinExistence type="inferred from homology"/>
<dbReference type="GO" id="GO:0044781">
    <property type="term" value="P:bacterial-type flagellum organization"/>
    <property type="evidence" value="ECO:0007669"/>
    <property type="project" value="UniProtKB-KW"/>
</dbReference>
<dbReference type="OrthoDB" id="9801639at2"/>
<dbReference type="InterPro" id="IPR000194">
    <property type="entry name" value="ATPase_F1/V1/A1_a/bsu_nucl-bd"/>
</dbReference>
<dbReference type="AlphaFoldDB" id="A0A5Q2QDX7"/>
<dbReference type="InterPro" id="IPR020003">
    <property type="entry name" value="ATPase_a/bsu_AS"/>
</dbReference>
<feature type="domain" description="AAA+ ATPase" evidence="17">
    <location>
        <begin position="158"/>
        <end position="341"/>
    </location>
</feature>
<evidence type="ECO:0000256" key="14">
    <source>
        <dbReference type="ARBA" id="ARBA00023310"/>
    </source>
</evidence>
<dbReference type="PANTHER" id="PTHR15184:SF81">
    <property type="entry name" value="FLAGELLUM-SPECIFIC ATP SYNTHASE"/>
    <property type="match status" value="1"/>
</dbReference>
<keyword evidence="10" id="KW-0653">Protein transport</keyword>
<dbReference type="InterPro" id="IPR040627">
    <property type="entry name" value="T3SS_ATPase_C"/>
</dbReference>
<keyword evidence="8" id="KW-1005">Bacterial flagellum biogenesis</keyword>
<reference evidence="18 19" key="1">
    <citation type="submission" date="2019-11" db="EMBL/GenBank/DDBJ databases">
        <authorList>
            <person name="Khan S.A."/>
            <person name="Jeon C.O."/>
            <person name="Chun B.H."/>
        </authorList>
    </citation>
    <scope>NUCLEOTIDE SEQUENCE [LARGE SCALE GENOMIC DNA]</scope>
    <source>
        <strain evidence="18 19">IMCC 1097</strain>
    </source>
</reference>
<gene>
    <name evidence="18" type="ORF">GH975_06450</name>
</gene>
<dbReference type="FunFam" id="3.40.50.12240:FF:000002">
    <property type="entry name" value="Flagellum-specific ATP synthase FliI"/>
    <property type="match status" value="1"/>
</dbReference>
<dbReference type="Pfam" id="PF02874">
    <property type="entry name" value="ATP-synt_ab_N"/>
    <property type="match status" value="1"/>
</dbReference>
<dbReference type="SMART" id="SM00382">
    <property type="entry name" value="AAA"/>
    <property type="match status" value="1"/>
</dbReference>
<organism evidence="18 19">
    <name type="scientific">Litorivicinus lipolyticus</name>
    <dbReference type="NCBI Taxonomy" id="418701"/>
    <lineage>
        <taxon>Bacteria</taxon>
        <taxon>Pseudomonadati</taxon>
        <taxon>Pseudomonadota</taxon>
        <taxon>Gammaproteobacteria</taxon>
        <taxon>Oceanospirillales</taxon>
        <taxon>Litorivicinaceae</taxon>
        <taxon>Litorivicinus</taxon>
    </lineage>
</organism>
<name>A0A5Q2QDX7_9GAMM</name>
<dbReference type="SUPFAM" id="SSF52540">
    <property type="entry name" value="P-loop containing nucleoside triphosphate hydrolases"/>
    <property type="match status" value="1"/>
</dbReference>
<keyword evidence="12" id="KW-0406">Ion transport</keyword>
<evidence type="ECO:0000256" key="5">
    <source>
        <dbReference type="ARBA" id="ARBA00022490"/>
    </source>
</evidence>
<dbReference type="EC" id="7.1.2.2" evidence="2"/>
<dbReference type="GO" id="GO:0030254">
    <property type="term" value="P:protein secretion by the type III secretion system"/>
    <property type="evidence" value="ECO:0007669"/>
    <property type="project" value="InterPro"/>
</dbReference>
<evidence type="ECO:0000256" key="6">
    <source>
        <dbReference type="ARBA" id="ARBA00022741"/>
    </source>
</evidence>
<dbReference type="GO" id="GO:0016887">
    <property type="term" value="F:ATP hydrolysis activity"/>
    <property type="evidence" value="ECO:0007669"/>
    <property type="project" value="InterPro"/>
</dbReference>
<evidence type="ECO:0000256" key="1">
    <source>
        <dbReference type="ARBA" id="ARBA00004496"/>
    </source>
</evidence>
<keyword evidence="5" id="KW-0963">Cytoplasm</keyword>
<evidence type="ECO:0000256" key="2">
    <source>
        <dbReference type="ARBA" id="ARBA00012473"/>
    </source>
</evidence>
<evidence type="ECO:0000256" key="3">
    <source>
        <dbReference type="ARBA" id="ARBA00020580"/>
    </source>
</evidence>
<dbReference type="GO" id="GO:0005737">
    <property type="term" value="C:cytoplasm"/>
    <property type="evidence" value="ECO:0007669"/>
    <property type="project" value="UniProtKB-SubCell"/>
</dbReference>
<evidence type="ECO:0000313" key="19">
    <source>
        <dbReference type="Proteomes" id="UP000388235"/>
    </source>
</evidence>
<evidence type="ECO:0000256" key="7">
    <source>
        <dbReference type="ARBA" id="ARBA00022781"/>
    </source>
</evidence>
<dbReference type="Proteomes" id="UP000388235">
    <property type="component" value="Chromosome"/>
</dbReference>
<keyword evidence="9" id="KW-0067">ATP-binding</keyword>
<evidence type="ECO:0000256" key="15">
    <source>
        <dbReference type="ARBA" id="ARBA00024342"/>
    </source>
</evidence>
<dbReference type="GO" id="GO:0008564">
    <property type="term" value="F:protein-exporting ATPase activity"/>
    <property type="evidence" value="ECO:0007669"/>
    <property type="project" value="UniProtKB-EC"/>
</dbReference>
<evidence type="ECO:0000256" key="13">
    <source>
        <dbReference type="ARBA" id="ARBA00023225"/>
    </source>
</evidence>
<comment type="catalytic activity">
    <reaction evidence="16">
        <text>ATP + H2O + cellular proteinSide 1 = ADP + phosphate + cellular proteinSide 2.</text>
        <dbReference type="EC" id="7.4.2.8"/>
    </reaction>
</comment>
<dbReference type="InterPro" id="IPR004100">
    <property type="entry name" value="ATPase_F1/V1/A1_a/bsu_N"/>
</dbReference>
<dbReference type="InterPro" id="IPR003593">
    <property type="entry name" value="AAA+_ATPase"/>
</dbReference>
<evidence type="ECO:0000256" key="4">
    <source>
        <dbReference type="ARBA" id="ARBA00022448"/>
    </source>
</evidence>
<dbReference type="GO" id="GO:0005524">
    <property type="term" value="F:ATP binding"/>
    <property type="evidence" value="ECO:0007669"/>
    <property type="project" value="UniProtKB-KW"/>
</dbReference>
<keyword evidence="19" id="KW-1185">Reference proteome</keyword>
<accession>A0A5Q2QDX7</accession>
<dbReference type="RefSeq" id="WP_153713740.1">
    <property type="nucleotide sequence ID" value="NZ_CP045871.1"/>
</dbReference>
<dbReference type="GO" id="GO:0030257">
    <property type="term" value="C:type III protein secretion system complex"/>
    <property type="evidence" value="ECO:0007669"/>
    <property type="project" value="InterPro"/>
</dbReference>
<keyword evidence="13" id="KW-1006">Bacterial flagellum protein export</keyword>
<dbReference type="EMBL" id="CP045871">
    <property type="protein sequence ID" value="QGG80236.1"/>
    <property type="molecule type" value="Genomic_DNA"/>
</dbReference>